<sequence>MHHTNRSKTPYPVFWMSCRAPYASLEAAPNCSRRLCHKPASQKKLPGRTPAPPPPPMDPGLPGRPGPGTSRPEPWTRPIQTRTWLRNQAS</sequence>
<dbReference type="EMBL" id="KV417516">
    <property type="protein sequence ID" value="KZP26245.1"/>
    <property type="molecule type" value="Genomic_DNA"/>
</dbReference>
<keyword evidence="3" id="KW-1185">Reference proteome</keyword>
<accession>A0A166PMI1</accession>
<dbReference type="AlphaFoldDB" id="A0A166PMI1"/>
<feature type="compositionally biased region" description="Polar residues" evidence="1">
    <location>
        <begin position="78"/>
        <end position="90"/>
    </location>
</feature>
<gene>
    <name evidence="2" type="ORF">FIBSPDRAFT_359207</name>
</gene>
<organism evidence="2 3">
    <name type="scientific">Athelia psychrophila</name>
    <dbReference type="NCBI Taxonomy" id="1759441"/>
    <lineage>
        <taxon>Eukaryota</taxon>
        <taxon>Fungi</taxon>
        <taxon>Dikarya</taxon>
        <taxon>Basidiomycota</taxon>
        <taxon>Agaricomycotina</taxon>
        <taxon>Agaricomycetes</taxon>
        <taxon>Agaricomycetidae</taxon>
        <taxon>Atheliales</taxon>
        <taxon>Atheliaceae</taxon>
        <taxon>Athelia</taxon>
    </lineage>
</organism>
<feature type="compositionally biased region" description="Pro residues" evidence="1">
    <location>
        <begin position="49"/>
        <end position="65"/>
    </location>
</feature>
<name>A0A166PMI1_9AGAM</name>
<reference evidence="2 3" key="1">
    <citation type="journal article" date="2016" name="Mol. Biol. Evol.">
        <title>Comparative Genomics of Early-Diverging Mushroom-Forming Fungi Provides Insights into the Origins of Lignocellulose Decay Capabilities.</title>
        <authorList>
            <person name="Nagy L.G."/>
            <person name="Riley R."/>
            <person name="Tritt A."/>
            <person name="Adam C."/>
            <person name="Daum C."/>
            <person name="Floudas D."/>
            <person name="Sun H."/>
            <person name="Yadav J.S."/>
            <person name="Pangilinan J."/>
            <person name="Larsson K.H."/>
            <person name="Matsuura K."/>
            <person name="Barry K."/>
            <person name="Labutti K."/>
            <person name="Kuo R."/>
            <person name="Ohm R.A."/>
            <person name="Bhattacharya S.S."/>
            <person name="Shirouzu T."/>
            <person name="Yoshinaga Y."/>
            <person name="Martin F.M."/>
            <person name="Grigoriev I.V."/>
            <person name="Hibbett D.S."/>
        </authorList>
    </citation>
    <scope>NUCLEOTIDE SEQUENCE [LARGE SCALE GENOMIC DNA]</scope>
    <source>
        <strain evidence="2 3">CBS 109695</strain>
    </source>
</reference>
<dbReference type="Proteomes" id="UP000076532">
    <property type="component" value="Unassembled WGS sequence"/>
</dbReference>
<protein>
    <submittedName>
        <fullName evidence="2">Uncharacterized protein</fullName>
    </submittedName>
</protein>
<feature type="region of interest" description="Disordered" evidence="1">
    <location>
        <begin position="38"/>
        <end position="90"/>
    </location>
</feature>
<evidence type="ECO:0000313" key="3">
    <source>
        <dbReference type="Proteomes" id="UP000076532"/>
    </source>
</evidence>
<evidence type="ECO:0000313" key="2">
    <source>
        <dbReference type="EMBL" id="KZP26245.1"/>
    </source>
</evidence>
<evidence type="ECO:0000256" key="1">
    <source>
        <dbReference type="SAM" id="MobiDB-lite"/>
    </source>
</evidence>
<proteinExistence type="predicted"/>